<comment type="similarity">
    <text evidence="1">Belongs to the protein kinase superfamily. CAMK Ser/Thr protein kinase family. CaMK subfamily.</text>
</comment>
<reference evidence="8 9" key="1">
    <citation type="journal article" date="2017" name="Genome Biol.">
        <title>New reference genome sequences of hot pepper reveal the massive evolution of plant disease-resistance genes by retroduplication.</title>
        <authorList>
            <person name="Kim S."/>
            <person name="Park J."/>
            <person name="Yeom S.I."/>
            <person name="Kim Y.M."/>
            <person name="Seo E."/>
            <person name="Kim K.T."/>
            <person name="Kim M.S."/>
            <person name="Lee J.M."/>
            <person name="Cheong K."/>
            <person name="Shin H.S."/>
            <person name="Kim S.B."/>
            <person name="Han K."/>
            <person name="Lee J."/>
            <person name="Park M."/>
            <person name="Lee H.A."/>
            <person name="Lee H.Y."/>
            <person name="Lee Y."/>
            <person name="Oh S."/>
            <person name="Lee J.H."/>
            <person name="Choi E."/>
            <person name="Choi E."/>
            <person name="Lee S.E."/>
            <person name="Jeon J."/>
            <person name="Kim H."/>
            <person name="Choi G."/>
            <person name="Song H."/>
            <person name="Lee J."/>
            <person name="Lee S.C."/>
            <person name="Kwon J.K."/>
            <person name="Lee H.Y."/>
            <person name="Koo N."/>
            <person name="Hong Y."/>
            <person name="Kim R.W."/>
            <person name="Kang W.H."/>
            <person name="Huh J.H."/>
            <person name="Kang B.C."/>
            <person name="Yang T.J."/>
            <person name="Lee Y.H."/>
            <person name="Bennetzen J.L."/>
            <person name="Choi D."/>
        </authorList>
    </citation>
    <scope>NUCLEOTIDE SEQUENCE [LARGE SCALE GENOMIC DNA]</scope>
    <source>
        <strain evidence="9">cv. PBC81</strain>
    </source>
</reference>
<evidence type="ECO:0000256" key="4">
    <source>
        <dbReference type="ARBA" id="ARBA00022741"/>
    </source>
</evidence>
<gene>
    <name evidence="8" type="ORF">CQW23_26133</name>
</gene>
<evidence type="ECO:0000313" key="9">
    <source>
        <dbReference type="Proteomes" id="UP000224567"/>
    </source>
</evidence>
<dbReference type="PROSITE" id="PS50011">
    <property type="entry name" value="PROTEIN_KINASE_DOM"/>
    <property type="match status" value="1"/>
</dbReference>
<organism evidence="8 9">
    <name type="scientific">Capsicum baccatum</name>
    <name type="common">Peruvian pepper</name>
    <dbReference type="NCBI Taxonomy" id="33114"/>
    <lineage>
        <taxon>Eukaryota</taxon>
        <taxon>Viridiplantae</taxon>
        <taxon>Streptophyta</taxon>
        <taxon>Embryophyta</taxon>
        <taxon>Tracheophyta</taxon>
        <taxon>Spermatophyta</taxon>
        <taxon>Magnoliopsida</taxon>
        <taxon>eudicotyledons</taxon>
        <taxon>Gunneridae</taxon>
        <taxon>Pentapetalae</taxon>
        <taxon>asterids</taxon>
        <taxon>lamiids</taxon>
        <taxon>Solanales</taxon>
        <taxon>Solanaceae</taxon>
        <taxon>Solanoideae</taxon>
        <taxon>Capsiceae</taxon>
        <taxon>Capsicum</taxon>
    </lineage>
</organism>
<comment type="caution">
    <text evidence="8">The sequence shown here is derived from an EMBL/GenBank/DDBJ whole genome shotgun (WGS) entry which is preliminary data.</text>
</comment>
<keyword evidence="5" id="KW-0418">Kinase</keyword>
<dbReference type="InterPro" id="IPR043502">
    <property type="entry name" value="DNA/RNA_pol_sf"/>
</dbReference>
<proteinExistence type="inferred from homology"/>
<keyword evidence="9" id="KW-1185">Reference proteome</keyword>
<dbReference type="SUPFAM" id="SSF56672">
    <property type="entry name" value="DNA/RNA polymerases"/>
    <property type="match status" value="1"/>
</dbReference>
<feature type="domain" description="Protein kinase" evidence="7">
    <location>
        <begin position="1"/>
        <end position="96"/>
    </location>
</feature>
<dbReference type="Gene3D" id="3.30.70.270">
    <property type="match status" value="1"/>
</dbReference>
<evidence type="ECO:0000256" key="3">
    <source>
        <dbReference type="ARBA" id="ARBA00022679"/>
    </source>
</evidence>
<sequence length="353" mass="37995">MAPEILRRNYGQEDDVWSAGIILLHFVMWCSPFLGSTETKEGIAHAIVKGTINFNRYPWPRVSDEAKDLVKGMLDANPYKRFTVEEVLGVGSLDNFGISLLVTSNAGVSSCFITSSIVGGSIFLSAVFSSNSARVTSMFSSACGLSLSLVVAGDEAGGSLNFFTYLVVGVNTSSANGFSSLMLFFTSYMIVAGGSQDSISVLVQNSLDILTDKDNLQEEMSRFPGSHALVCTYFRTDIPHGGPAFMPAGTAKGIEVDRAKVEVIEKLPPPISVKGVQSFLGHAGFYRSFIKDFSNCKHLEKKVKFSFDDDFLKAIECLKGKRVDAPIIVAPDLSKPFKIMCDASGVALGVVLG</sequence>
<dbReference type="Proteomes" id="UP000224567">
    <property type="component" value="Unassembled WGS sequence"/>
</dbReference>
<protein>
    <recommendedName>
        <fullName evidence="7">Protein kinase domain-containing protein</fullName>
    </recommendedName>
</protein>
<dbReference type="Pfam" id="PF00069">
    <property type="entry name" value="Pkinase"/>
    <property type="match status" value="1"/>
</dbReference>
<dbReference type="InterPro" id="IPR000719">
    <property type="entry name" value="Prot_kinase_dom"/>
</dbReference>
<name>A0A2G2VMZ8_CAPBA</name>
<evidence type="ECO:0000313" key="8">
    <source>
        <dbReference type="EMBL" id="PHT34333.1"/>
    </source>
</evidence>
<dbReference type="InterPro" id="IPR011009">
    <property type="entry name" value="Kinase-like_dom_sf"/>
</dbReference>
<dbReference type="InterPro" id="IPR050205">
    <property type="entry name" value="CDPK_Ser/Thr_kinases"/>
</dbReference>
<dbReference type="PANTHER" id="PTHR24349">
    <property type="entry name" value="SERINE/THREONINE-PROTEIN KINASE"/>
    <property type="match status" value="1"/>
</dbReference>
<keyword evidence="2" id="KW-0723">Serine/threonine-protein kinase</keyword>
<evidence type="ECO:0000256" key="6">
    <source>
        <dbReference type="ARBA" id="ARBA00022840"/>
    </source>
</evidence>
<dbReference type="GO" id="GO:0005524">
    <property type="term" value="F:ATP binding"/>
    <property type="evidence" value="ECO:0007669"/>
    <property type="project" value="UniProtKB-KW"/>
</dbReference>
<evidence type="ECO:0000259" key="7">
    <source>
        <dbReference type="PROSITE" id="PS50011"/>
    </source>
</evidence>
<dbReference type="AlphaFoldDB" id="A0A2G2VMZ8"/>
<evidence type="ECO:0000256" key="1">
    <source>
        <dbReference type="ARBA" id="ARBA00005354"/>
    </source>
</evidence>
<dbReference type="EMBL" id="MLFT02000011">
    <property type="protein sequence ID" value="PHT34333.1"/>
    <property type="molecule type" value="Genomic_DNA"/>
</dbReference>
<reference evidence="9" key="2">
    <citation type="journal article" date="2017" name="J. Anim. Genet.">
        <title>Multiple reference genome sequences of hot pepper reveal the massive evolution of plant disease resistance genes by retroduplication.</title>
        <authorList>
            <person name="Kim S."/>
            <person name="Park J."/>
            <person name="Yeom S.-I."/>
            <person name="Kim Y.-M."/>
            <person name="Seo E."/>
            <person name="Kim K.-T."/>
            <person name="Kim M.-S."/>
            <person name="Lee J.M."/>
            <person name="Cheong K."/>
            <person name="Shin H.-S."/>
            <person name="Kim S.-B."/>
            <person name="Han K."/>
            <person name="Lee J."/>
            <person name="Park M."/>
            <person name="Lee H.-A."/>
            <person name="Lee H.-Y."/>
            <person name="Lee Y."/>
            <person name="Oh S."/>
            <person name="Lee J.H."/>
            <person name="Choi E."/>
            <person name="Choi E."/>
            <person name="Lee S.E."/>
            <person name="Jeon J."/>
            <person name="Kim H."/>
            <person name="Choi G."/>
            <person name="Song H."/>
            <person name="Lee J."/>
            <person name="Lee S.-C."/>
            <person name="Kwon J.-K."/>
            <person name="Lee H.-Y."/>
            <person name="Koo N."/>
            <person name="Hong Y."/>
            <person name="Kim R.W."/>
            <person name="Kang W.-H."/>
            <person name="Huh J.H."/>
            <person name="Kang B.-C."/>
            <person name="Yang T.-J."/>
            <person name="Lee Y.-H."/>
            <person name="Bennetzen J.L."/>
            <person name="Choi D."/>
        </authorList>
    </citation>
    <scope>NUCLEOTIDE SEQUENCE [LARGE SCALE GENOMIC DNA]</scope>
    <source>
        <strain evidence="9">cv. PBC81</strain>
    </source>
</reference>
<dbReference type="InterPro" id="IPR043128">
    <property type="entry name" value="Rev_trsase/Diguanyl_cyclase"/>
</dbReference>
<accession>A0A2G2VMZ8</accession>
<dbReference type="OrthoDB" id="415724at2759"/>
<dbReference type="Gene3D" id="1.10.510.10">
    <property type="entry name" value="Transferase(Phosphotransferase) domain 1"/>
    <property type="match status" value="1"/>
</dbReference>
<dbReference type="SUPFAM" id="SSF56112">
    <property type="entry name" value="Protein kinase-like (PK-like)"/>
    <property type="match status" value="1"/>
</dbReference>
<dbReference type="GO" id="GO:0004674">
    <property type="term" value="F:protein serine/threonine kinase activity"/>
    <property type="evidence" value="ECO:0007669"/>
    <property type="project" value="UniProtKB-KW"/>
</dbReference>
<keyword evidence="3" id="KW-0808">Transferase</keyword>
<evidence type="ECO:0000256" key="5">
    <source>
        <dbReference type="ARBA" id="ARBA00022777"/>
    </source>
</evidence>
<evidence type="ECO:0000256" key="2">
    <source>
        <dbReference type="ARBA" id="ARBA00022527"/>
    </source>
</evidence>
<keyword evidence="4" id="KW-0547">Nucleotide-binding</keyword>
<keyword evidence="6" id="KW-0067">ATP-binding</keyword>
<dbReference type="STRING" id="33114.A0A2G2VMZ8"/>